<evidence type="ECO:0000259" key="5">
    <source>
        <dbReference type="PROSITE" id="PS50850"/>
    </source>
</evidence>
<dbReference type="GO" id="GO:0016020">
    <property type="term" value="C:membrane"/>
    <property type="evidence" value="ECO:0007669"/>
    <property type="project" value="UniProtKB-SubCell"/>
</dbReference>
<comment type="similarity">
    <text evidence="2">Belongs to the major facilitator superfamily. Monocarboxylate porter (TC 2.A.1.13) family.</text>
</comment>
<feature type="transmembrane region" description="Helical" evidence="4">
    <location>
        <begin position="348"/>
        <end position="374"/>
    </location>
</feature>
<feature type="transmembrane region" description="Helical" evidence="4">
    <location>
        <begin position="55"/>
        <end position="75"/>
    </location>
</feature>
<feature type="compositionally biased region" description="Low complexity" evidence="3">
    <location>
        <begin position="6"/>
        <end position="17"/>
    </location>
</feature>
<gene>
    <name evidence="6" type="ORF">M422DRAFT_205770</name>
</gene>
<dbReference type="GO" id="GO:0022857">
    <property type="term" value="F:transmembrane transporter activity"/>
    <property type="evidence" value="ECO:0007669"/>
    <property type="project" value="InterPro"/>
</dbReference>
<dbReference type="OrthoDB" id="6499973at2759"/>
<name>A0A0C9W5U6_SPHS4</name>
<protein>
    <recommendedName>
        <fullName evidence="5">Major facilitator superfamily (MFS) profile domain-containing protein</fullName>
    </recommendedName>
</protein>
<reference evidence="6 7" key="1">
    <citation type="submission" date="2014-06" db="EMBL/GenBank/DDBJ databases">
        <title>Evolutionary Origins and Diversification of the Mycorrhizal Mutualists.</title>
        <authorList>
            <consortium name="DOE Joint Genome Institute"/>
            <consortium name="Mycorrhizal Genomics Consortium"/>
            <person name="Kohler A."/>
            <person name="Kuo A."/>
            <person name="Nagy L.G."/>
            <person name="Floudas D."/>
            <person name="Copeland A."/>
            <person name="Barry K.W."/>
            <person name="Cichocki N."/>
            <person name="Veneault-Fourrey C."/>
            <person name="LaButti K."/>
            <person name="Lindquist E.A."/>
            <person name="Lipzen A."/>
            <person name="Lundell T."/>
            <person name="Morin E."/>
            <person name="Murat C."/>
            <person name="Riley R."/>
            <person name="Ohm R."/>
            <person name="Sun H."/>
            <person name="Tunlid A."/>
            <person name="Henrissat B."/>
            <person name="Grigoriev I.V."/>
            <person name="Hibbett D.S."/>
            <person name="Martin F."/>
        </authorList>
    </citation>
    <scope>NUCLEOTIDE SEQUENCE [LARGE SCALE GENOMIC DNA]</scope>
    <source>
        <strain evidence="6 7">SS14</strain>
    </source>
</reference>
<keyword evidence="4" id="KW-0812">Transmembrane</keyword>
<dbReference type="AlphaFoldDB" id="A0A0C9W5U6"/>
<feature type="transmembrane region" description="Helical" evidence="4">
    <location>
        <begin position="124"/>
        <end position="143"/>
    </location>
</feature>
<keyword evidence="7" id="KW-1185">Reference proteome</keyword>
<dbReference type="SUPFAM" id="SSF103473">
    <property type="entry name" value="MFS general substrate transporter"/>
    <property type="match status" value="1"/>
</dbReference>
<dbReference type="InterPro" id="IPR011701">
    <property type="entry name" value="MFS"/>
</dbReference>
<evidence type="ECO:0000256" key="2">
    <source>
        <dbReference type="ARBA" id="ARBA00006727"/>
    </source>
</evidence>
<feature type="domain" description="Major facilitator superfamily (MFS) profile" evidence="5">
    <location>
        <begin position="253"/>
        <end position="443"/>
    </location>
</feature>
<keyword evidence="4" id="KW-1133">Transmembrane helix</keyword>
<accession>A0A0C9W5U6</accession>
<dbReference type="Proteomes" id="UP000054279">
    <property type="component" value="Unassembled WGS sequence"/>
</dbReference>
<dbReference type="PANTHER" id="PTHR11360">
    <property type="entry name" value="MONOCARBOXYLATE TRANSPORTER"/>
    <property type="match status" value="1"/>
</dbReference>
<feature type="transmembrane region" description="Helical" evidence="4">
    <location>
        <begin position="188"/>
        <end position="209"/>
    </location>
</feature>
<dbReference type="InterPro" id="IPR020846">
    <property type="entry name" value="MFS_dom"/>
</dbReference>
<dbReference type="InterPro" id="IPR036259">
    <property type="entry name" value="MFS_trans_sf"/>
</dbReference>
<dbReference type="HOGENOM" id="CLU_001265_1_1_1"/>
<sequence length="443" mass="47321">MELNLHDSGSNSLSSLSPQKVPQNIPEDNKEISSVAISVASPEEIKLIDGGVPGWLSVAGSWLILFSSMGYIYSFGVYQDYYTRIFLSNKNPSSIAWMGSFQFALPFIGGLVVGRLFDAGYTRVVLNIGSLVFIFSLFMLSLAKPMQYYQVFLSQGLGMGLGVACLFMPATTVISLRFRRRRSWATGVALTGISFGAVTYPIMLNHLIFRVGFGNAVRASGYISFGCLISGNILIRPVLRPRGGGPGPDIKAFFKDIAYVSFLIGSTLALIGVYFPLIYLQLYAVTHGLDSQLAFYSLAIVNGSGIPGRLIGNYLADIYGLWNIQIPITFATGALIWAMLGIKSTGTLIAISILYGITSGAWLSLTMAGVASLAASPQEVGARVGIGLAIVSVGLLVSAPVQGALLGSSFQWIRPIAFSGSVVLASTVFYIVVGYTVAKRKNG</sequence>
<feature type="transmembrane region" description="Helical" evidence="4">
    <location>
        <begin position="293"/>
        <end position="312"/>
    </location>
</feature>
<organism evidence="6 7">
    <name type="scientific">Sphaerobolus stellatus (strain SS14)</name>
    <dbReference type="NCBI Taxonomy" id="990650"/>
    <lineage>
        <taxon>Eukaryota</taxon>
        <taxon>Fungi</taxon>
        <taxon>Dikarya</taxon>
        <taxon>Basidiomycota</taxon>
        <taxon>Agaricomycotina</taxon>
        <taxon>Agaricomycetes</taxon>
        <taxon>Phallomycetidae</taxon>
        <taxon>Geastrales</taxon>
        <taxon>Sphaerobolaceae</taxon>
        <taxon>Sphaerobolus</taxon>
    </lineage>
</organism>
<dbReference type="EMBL" id="KN837100">
    <property type="protein sequence ID" value="KIJ47856.1"/>
    <property type="molecule type" value="Genomic_DNA"/>
</dbReference>
<dbReference type="Gene3D" id="1.20.1250.20">
    <property type="entry name" value="MFS general substrate transporter like domains"/>
    <property type="match status" value="2"/>
</dbReference>
<dbReference type="PANTHER" id="PTHR11360:SF234">
    <property type="entry name" value="MFS-TYPE TRANSPORTER DBAD-RELATED"/>
    <property type="match status" value="1"/>
</dbReference>
<keyword evidence="4" id="KW-0472">Membrane</keyword>
<feature type="transmembrane region" description="Helical" evidence="4">
    <location>
        <begin position="155"/>
        <end position="176"/>
    </location>
</feature>
<proteinExistence type="inferred from homology"/>
<feature type="transmembrane region" description="Helical" evidence="4">
    <location>
        <begin position="221"/>
        <end position="239"/>
    </location>
</feature>
<evidence type="ECO:0000256" key="3">
    <source>
        <dbReference type="SAM" id="MobiDB-lite"/>
    </source>
</evidence>
<feature type="region of interest" description="Disordered" evidence="3">
    <location>
        <begin position="1"/>
        <end position="26"/>
    </location>
</feature>
<comment type="subcellular location">
    <subcellularLocation>
        <location evidence="1">Membrane</location>
        <topology evidence="1">Multi-pass membrane protein</topology>
    </subcellularLocation>
</comment>
<feature type="transmembrane region" description="Helical" evidence="4">
    <location>
        <begin position="324"/>
        <end position="342"/>
    </location>
</feature>
<evidence type="ECO:0000313" key="6">
    <source>
        <dbReference type="EMBL" id="KIJ47856.1"/>
    </source>
</evidence>
<feature type="transmembrane region" description="Helical" evidence="4">
    <location>
        <begin position="386"/>
        <end position="410"/>
    </location>
</feature>
<dbReference type="PROSITE" id="PS50850">
    <property type="entry name" value="MFS"/>
    <property type="match status" value="1"/>
</dbReference>
<evidence type="ECO:0000313" key="7">
    <source>
        <dbReference type="Proteomes" id="UP000054279"/>
    </source>
</evidence>
<feature type="transmembrane region" description="Helical" evidence="4">
    <location>
        <begin position="95"/>
        <end position="117"/>
    </location>
</feature>
<dbReference type="Pfam" id="PF07690">
    <property type="entry name" value="MFS_1"/>
    <property type="match status" value="1"/>
</dbReference>
<feature type="transmembrane region" description="Helical" evidence="4">
    <location>
        <begin position="416"/>
        <end position="438"/>
    </location>
</feature>
<evidence type="ECO:0000256" key="1">
    <source>
        <dbReference type="ARBA" id="ARBA00004141"/>
    </source>
</evidence>
<evidence type="ECO:0000256" key="4">
    <source>
        <dbReference type="SAM" id="Phobius"/>
    </source>
</evidence>
<dbReference type="InterPro" id="IPR050327">
    <property type="entry name" value="Proton-linked_MCT"/>
</dbReference>
<feature type="transmembrane region" description="Helical" evidence="4">
    <location>
        <begin position="259"/>
        <end position="281"/>
    </location>
</feature>